<evidence type="ECO:0000313" key="3">
    <source>
        <dbReference type="Proteomes" id="UP001244136"/>
    </source>
</evidence>
<keyword evidence="1" id="KW-0732">Signal</keyword>
<keyword evidence="3" id="KW-1185">Reference proteome</keyword>
<dbReference type="Proteomes" id="UP001244136">
    <property type="component" value="Chromosome"/>
</dbReference>
<sequence length="42" mass="4363">MNRRLVATVLAALVLMGATPAAQAAAAPSRSICSVFPHLPWC</sequence>
<feature type="chain" id="PRO_5045859078" evidence="1">
    <location>
        <begin position="25"/>
        <end position="42"/>
    </location>
</feature>
<gene>
    <name evidence="2" type="ORF">QH948_13530</name>
</gene>
<evidence type="ECO:0000313" key="2">
    <source>
        <dbReference type="EMBL" id="WGT47116.1"/>
    </source>
</evidence>
<organism evidence="2 3">
    <name type="scientific">Tessaracoccus lacteus</name>
    <dbReference type="NCBI Taxonomy" id="3041766"/>
    <lineage>
        <taxon>Bacteria</taxon>
        <taxon>Bacillati</taxon>
        <taxon>Actinomycetota</taxon>
        <taxon>Actinomycetes</taxon>
        <taxon>Propionibacteriales</taxon>
        <taxon>Propionibacteriaceae</taxon>
        <taxon>Tessaracoccus</taxon>
    </lineage>
</organism>
<accession>A0ABY8PXU1</accession>
<protein>
    <submittedName>
        <fullName evidence="2">Uncharacterized protein</fullName>
    </submittedName>
</protein>
<proteinExistence type="predicted"/>
<dbReference type="RefSeq" id="WP_281144853.1">
    <property type="nucleotide sequence ID" value="NZ_CP123967.1"/>
</dbReference>
<reference evidence="2 3" key="1">
    <citation type="journal article" date="2008" name="Int. J. Syst. Evol. Microbiol.">
        <title>Tessaracoccus flavescens sp. nov., isolated from marine sediment.</title>
        <authorList>
            <person name="Lee D.W."/>
            <person name="Lee S.D."/>
        </authorList>
    </citation>
    <scope>NUCLEOTIDE SEQUENCE [LARGE SCALE GENOMIC DNA]</scope>
    <source>
        <strain evidence="2 3">T21</strain>
    </source>
</reference>
<evidence type="ECO:0000256" key="1">
    <source>
        <dbReference type="SAM" id="SignalP"/>
    </source>
</evidence>
<dbReference type="EMBL" id="CP123967">
    <property type="protein sequence ID" value="WGT47116.1"/>
    <property type="molecule type" value="Genomic_DNA"/>
</dbReference>
<feature type="signal peptide" evidence="1">
    <location>
        <begin position="1"/>
        <end position="24"/>
    </location>
</feature>
<name>A0ABY8PXU1_9ACTN</name>